<evidence type="ECO:0000313" key="1">
    <source>
        <dbReference type="EMBL" id="MDA7426067.1"/>
    </source>
</evidence>
<sequence>MEQRLFLNNSHIQITLTVSKPSIGIARVVKSHLFAILASAGLASAAAATEAVNLIMVDQPGCAYCMAWEDEIAPAYPNTAEGRYAPLLRADLRDGPPNGVEYARRVNFTPTFILIRDGQEIARMEGYVGEDFFWPLYSKLLEDNTDFRPAVN</sequence>
<dbReference type="SUPFAM" id="SSF52833">
    <property type="entry name" value="Thioredoxin-like"/>
    <property type="match status" value="1"/>
</dbReference>
<dbReference type="InterPro" id="IPR036249">
    <property type="entry name" value="Thioredoxin-like_sf"/>
</dbReference>
<name>A0ABT4XVT5_9RHOB</name>
<proteinExistence type="predicted"/>
<dbReference type="EMBL" id="JAQIOY010000007">
    <property type="protein sequence ID" value="MDA7426067.1"/>
    <property type="molecule type" value="Genomic_DNA"/>
</dbReference>
<gene>
    <name evidence="1" type="ORF">PFY00_15135</name>
</gene>
<reference evidence="1 2" key="1">
    <citation type="submission" date="2023-01" db="EMBL/GenBank/DDBJ databases">
        <title>Thalassococcus onchidii sp. nov., isolated from a marine invertebrate from the South China Sea.</title>
        <authorList>
            <person name="Xu S."/>
            <person name="Liu Z."/>
            <person name="Xu Y."/>
        </authorList>
    </citation>
    <scope>NUCLEOTIDE SEQUENCE [LARGE SCALE GENOMIC DNA]</scope>
    <source>
        <strain evidence="1 2">KCTC 32084</strain>
    </source>
</reference>
<keyword evidence="2" id="KW-1185">Reference proteome</keyword>
<organism evidence="1 2">
    <name type="scientific">Thalassococcus lentus</name>
    <dbReference type="NCBI Taxonomy" id="1210524"/>
    <lineage>
        <taxon>Bacteria</taxon>
        <taxon>Pseudomonadati</taxon>
        <taxon>Pseudomonadota</taxon>
        <taxon>Alphaproteobacteria</taxon>
        <taxon>Rhodobacterales</taxon>
        <taxon>Roseobacteraceae</taxon>
        <taxon>Thalassococcus</taxon>
    </lineage>
</organism>
<dbReference type="Proteomes" id="UP001210720">
    <property type="component" value="Unassembled WGS sequence"/>
</dbReference>
<evidence type="ECO:0000313" key="2">
    <source>
        <dbReference type="Proteomes" id="UP001210720"/>
    </source>
</evidence>
<dbReference type="Gene3D" id="3.40.30.10">
    <property type="entry name" value="Glutaredoxin"/>
    <property type="match status" value="1"/>
</dbReference>
<accession>A0ABT4XVT5</accession>
<protein>
    <submittedName>
        <fullName evidence="1">Thioredoxin family protein</fullName>
    </submittedName>
</protein>
<comment type="caution">
    <text evidence="1">The sequence shown here is derived from an EMBL/GenBank/DDBJ whole genome shotgun (WGS) entry which is preliminary data.</text>
</comment>
<dbReference type="RefSeq" id="WP_271433425.1">
    <property type="nucleotide sequence ID" value="NZ_JAQIOY010000007.1"/>
</dbReference>